<dbReference type="OrthoDB" id="371140at2"/>
<feature type="compositionally biased region" description="Low complexity" evidence="1">
    <location>
        <begin position="23"/>
        <end position="33"/>
    </location>
</feature>
<dbReference type="Proteomes" id="UP000254978">
    <property type="component" value="Unassembled WGS sequence"/>
</dbReference>
<organism evidence="3 4">
    <name type="scientific">Mycolicibacterium tokaiense</name>
    <dbReference type="NCBI Taxonomy" id="39695"/>
    <lineage>
        <taxon>Bacteria</taxon>
        <taxon>Bacillati</taxon>
        <taxon>Actinomycetota</taxon>
        <taxon>Actinomycetes</taxon>
        <taxon>Mycobacteriales</taxon>
        <taxon>Mycobacteriaceae</taxon>
        <taxon>Mycolicibacterium</taxon>
    </lineage>
</organism>
<dbReference type="AlphaFoldDB" id="A0A378T9W1"/>
<dbReference type="GO" id="GO:0003700">
    <property type="term" value="F:DNA-binding transcription factor activity"/>
    <property type="evidence" value="ECO:0007669"/>
    <property type="project" value="InterPro"/>
</dbReference>
<dbReference type="Gene3D" id="1.10.10.10">
    <property type="entry name" value="Winged helix-like DNA-binding domain superfamily/Winged helix DNA-binding domain"/>
    <property type="match status" value="1"/>
</dbReference>
<dbReference type="Pfam" id="PF12802">
    <property type="entry name" value="MarR_2"/>
    <property type="match status" value="1"/>
</dbReference>
<dbReference type="CDD" id="cd00090">
    <property type="entry name" value="HTH_ARSR"/>
    <property type="match status" value="1"/>
</dbReference>
<dbReference type="SUPFAM" id="SSF46785">
    <property type="entry name" value="Winged helix' DNA-binding domain"/>
    <property type="match status" value="1"/>
</dbReference>
<evidence type="ECO:0000313" key="4">
    <source>
        <dbReference type="Proteomes" id="UP000254978"/>
    </source>
</evidence>
<dbReference type="RefSeq" id="WP_115277791.1">
    <property type="nucleotide sequence ID" value="NZ_AP022600.1"/>
</dbReference>
<feature type="domain" description="HTH marR-type" evidence="2">
    <location>
        <begin position="50"/>
        <end position="97"/>
    </location>
</feature>
<feature type="region of interest" description="Disordered" evidence="1">
    <location>
        <begin position="1"/>
        <end position="43"/>
    </location>
</feature>
<evidence type="ECO:0000313" key="3">
    <source>
        <dbReference type="EMBL" id="STZ57628.1"/>
    </source>
</evidence>
<proteinExistence type="predicted"/>
<dbReference type="InterPro" id="IPR036388">
    <property type="entry name" value="WH-like_DNA-bd_sf"/>
</dbReference>
<dbReference type="InterPro" id="IPR036390">
    <property type="entry name" value="WH_DNA-bd_sf"/>
</dbReference>
<keyword evidence="4" id="KW-1185">Reference proteome</keyword>
<gene>
    <name evidence="3" type="ORF">NCTC10821_01131</name>
</gene>
<accession>A0A378T9W1</accession>
<protein>
    <submittedName>
        <fullName evidence="3">Transcriptional regulator</fullName>
    </submittedName>
</protein>
<dbReference type="InterPro" id="IPR000835">
    <property type="entry name" value="HTH_MarR-typ"/>
</dbReference>
<name>A0A378T9W1_9MYCO</name>
<reference evidence="3 4" key="1">
    <citation type="submission" date="2018-06" db="EMBL/GenBank/DDBJ databases">
        <authorList>
            <consortium name="Pathogen Informatics"/>
            <person name="Doyle S."/>
        </authorList>
    </citation>
    <scope>NUCLEOTIDE SEQUENCE [LARGE SCALE GENOMIC DNA]</scope>
    <source>
        <strain evidence="3 4">NCTC10821</strain>
    </source>
</reference>
<dbReference type="EMBL" id="UGQT01000001">
    <property type="protein sequence ID" value="STZ57628.1"/>
    <property type="molecule type" value="Genomic_DNA"/>
</dbReference>
<evidence type="ECO:0000256" key="1">
    <source>
        <dbReference type="SAM" id="MobiDB-lite"/>
    </source>
</evidence>
<sequence>MVAASSQTPKKARRAGTSKSVARPRAAAGKPAPSTSADGGPAPGWTFLTNHAHVLLCLAHAGSLTARELSLRIGITERSVQAVLADLVAEGYLDKTKVGRRNDYSVNMSGRLRHPLEAAHTVGELIEALT</sequence>
<evidence type="ECO:0000259" key="2">
    <source>
        <dbReference type="Pfam" id="PF12802"/>
    </source>
</evidence>
<dbReference type="InterPro" id="IPR011991">
    <property type="entry name" value="ArsR-like_HTH"/>
</dbReference>